<dbReference type="Proteomes" id="UP001241377">
    <property type="component" value="Unassembled WGS sequence"/>
</dbReference>
<evidence type="ECO:0000313" key="1">
    <source>
        <dbReference type="EMBL" id="KAJ9111139.1"/>
    </source>
</evidence>
<sequence length="458" mass="49916">MPRRTPNPSGHLHKKRRPVSIISAKEAFLSSTPHPDDSFPEKIKGGITWGTKRASLPYHEEEYSHAIIIPHPHYRPTPPEKGYEPLPDSLYGVPVLGDQVDFGHGHDSQNKAPAEQSRRRRSFRDVFGKVVGKQEDFQDRAVTGMSYPAELVGMTVADKQNLSEQARQHETAFSQMLNEHHHDYHHHRPMKSVTWDPELGSVTTSSSSTEIPDTKQRSSSTVRPSLNTAAAASSAGSIDSAGSDKTVWPFPRTPISLSRCRKGPPVSLSTAGTNDGEADVEAIGSEEATGFNGFEFTPRTYIPLWTPEKEGGMSTLSQSGTATPPSFALPSTPPAQLSRHRRTFSICKPQWRAPPIASISTYPPAFMDTQLSPLATHTQSSSGYALSWPPTLPAFGGPAKIYTPPSPFEHSASSLSQYQEWHEDLGNSGNKWSRVDFGNGDGASGGGRDTASPSRTLM</sequence>
<keyword evidence="2" id="KW-1185">Reference proteome</keyword>
<proteinExistence type="predicted"/>
<reference evidence="1" key="1">
    <citation type="submission" date="2023-04" db="EMBL/GenBank/DDBJ databases">
        <title>Draft Genome sequencing of Naganishia species isolated from polar environments using Oxford Nanopore Technology.</title>
        <authorList>
            <person name="Leo P."/>
            <person name="Venkateswaran K."/>
        </authorList>
    </citation>
    <scope>NUCLEOTIDE SEQUENCE</scope>
    <source>
        <strain evidence="1">MNA-CCFEE 5261</strain>
    </source>
</reference>
<comment type="caution">
    <text evidence="1">The sequence shown here is derived from an EMBL/GenBank/DDBJ whole genome shotgun (WGS) entry which is preliminary data.</text>
</comment>
<dbReference type="EMBL" id="JASBWR010000009">
    <property type="protein sequence ID" value="KAJ9111139.1"/>
    <property type="molecule type" value="Genomic_DNA"/>
</dbReference>
<organism evidence="1 2">
    <name type="scientific">Naganishia cerealis</name>
    <dbReference type="NCBI Taxonomy" id="610337"/>
    <lineage>
        <taxon>Eukaryota</taxon>
        <taxon>Fungi</taxon>
        <taxon>Dikarya</taxon>
        <taxon>Basidiomycota</taxon>
        <taxon>Agaricomycotina</taxon>
        <taxon>Tremellomycetes</taxon>
        <taxon>Filobasidiales</taxon>
        <taxon>Filobasidiaceae</taxon>
        <taxon>Naganishia</taxon>
    </lineage>
</organism>
<protein>
    <submittedName>
        <fullName evidence="1">Uncharacterized protein</fullName>
    </submittedName>
</protein>
<accession>A0ACC2WIU5</accession>
<evidence type="ECO:0000313" key="2">
    <source>
        <dbReference type="Proteomes" id="UP001241377"/>
    </source>
</evidence>
<name>A0ACC2WIU5_9TREE</name>
<gene>
    <name evidence="1" type="ORF">QFC19_001338</name>
</gene>